<dbReference type="Proteomes" id="UP000198677">
    <property type="component" value="Unassembled WGS sequence"/>
</dbReference>
<name>A0A1H7XAU1_9NOCA</name>
<protein>
    <submittedName>
        <fullName evidence="7">Peptide/nickel transport system ATP-binding protein</fullName>
    </submittedName>
</protein>
<dbReference type="SUPFAM" id="SSF52540">
    <property type="entry name" value="P-loop containing nucleoside triphosphate hydrolases"/>
    <property type="match status" value="2"/>
</dbReference>
<dbReference type="PANTHER" id="PTHR43776">
    <property type="entry name" value="TRANSPORT ATP-BINDING PROTEIN"/>
    <property type="match status" value="1"/>
</dbReference>
<dbReference type="InterPro" id="IPR003593">
    <property type="entry name" value="AAA+_ATPase"/>
</dbReference>
<gene>
    <name evidence="7" type="ORF">SAMN05444583_13154</name>
</gene>
<keyword evidence="3" id="KW-0547">Nucleotide-binding</keyword>
<dbReference type="GO" id="GO:0055085">
    <property type="term" value="P:transmembrane transport"/>
    <property type="evidence" value="ECO:0007669"/>
    <property type="project" value="UniProtKB-ARBA"/>
</dbReference>
<organism evidence="7 8">
    <name type="scientific">Rhodococcus maanshanensis</name>
    <dbReference type="NCBI Taxonomy" id="183556"/>
    <lineage>
        <taxon>Bacteria</taxon>
        <taxon>Bacillati</taxon>
        <taxon>Actinomycetota</taxon>
        <taxon>Actinomycetes</taxon>
        <taxon>Mycobacteriales</taxon>
        <taxon>Nocardiaceae</taxon>
        <taxon>Rhodococcus</taxon>
    </lineage>
</organism>
<evidence type="ECO:0000259" key="6">
    <source>
        <dbReference type="PROSITE" id="PS50893"/>
    </source>
</evidence>
<reference evidence="8" key="1">
    <citation type="submission" date="2016-10" db="EMBL/GenBank/DDBJ databases">
        <authorList>
            <person name="Varghese N."/>
            <person name="Submissions S."/>
        </authorList>
    </citation>
    <scope>NUCLEOTIDE SEQUENCE [LARGE SCALE GENOMIC DNA]</scope>
    <source>
        <strain evidence="8">DSM 44675</strain>
    </source>
</reference>
<dbReference type="AlphaFoldDB" id="A0A1H7XAU1"/>
<dbReference type="SMART" id="SM00382">
    <property type="entry name" value="AAA"/>
    <property type="match status" value="2"/>
</dbReference>
<dbReference type="InterPro" id="IPR017871">
    <property type="entry name" value="ABC_transporter-like_CS"/>
</dbReference>
<dbReference type="GO" id="GO:0005524">
    <property type="term" value="F:ATP binding"/>
    <property type="evidence" value="ECO:0007669"/>
    <property type="project" value="UniProtKB-KW"/>
</dbReference>
<keyword evidence="8" id="KW-1185">Reference proteome</keyword>
<dbReference type="Pfam" id="PF00005">
    <property type="entry name" value="ABC_tran"/>
    <property type="match status" value="2"/>
</dbReference>
<comment type="similarity">
    <text evidence="1">Belongs to the ABC transporter superfamily.</text>
</comment>
<feature type="domain" description="ABC transporter" evidence="6">
    <location>
        <begin position="18"/>
        <end position="244"/>
    </location>
</feature>
<feature type="compositionally biased region" description="Polar residues" evidence="5">
    <location>
        <begin position="492"/>
        <end position="504"/>
    </location>
</feature>
<dbReference type="PROSITE" id="PS00211">
    <property type="entry name" value="ABC_TRANSPORTER_1"/>
    <property type="match status" value="2"/>
</dbReference>
<evidence type="ECO:0000256" key="4">
    <source>
        <dbReference type="ARBA" id="ARBA00022840"/>
    </source>
</evidence>
<dbReference type="InterPro" id="IPR050319">
    <property type="entry name" value="ABC_transp_ATP-bind"/>
</dbReference>
<dbReference type="PROSITE" id="PS50893">
    <property type="entry name" value="ABC_TRANSPORTER_2"/>
    <property type="match status" value="2"/>
</dbReference>
<dbReference type="RefSeq" id="WP_083576866.1">
    <property type="nucleotide sequence ID" value="NZ_FOAW01000031.1"/>
</dbReference>
<feature type="region of interest" description="Disordered" evidence="5">
    <location>
        <begin position="482"/>
        <end position="515"/>
    </location>
</feature>
<evidence type="ECO:0000313" key="7">
    <source>
        <dbReference type="EMBL" id="SEM30930.1"/>
    </source>
</evidence>
<proteinExistence type="inferred from homology"/>
<dbReference type="InterPro" id="IPR003439">
    <property type="entry name" value="ABC_transporter-like_ATP-bd"/>
</dbReference>
<keyword evidence="4 7" id="KW-0067">ATP-binding</keyword>
<evidence type="ECO:0000313" key="8">
    <source>
        <dbReference type="Proteomes" id="UP000198677"/>
    </source>
</evidence>
<evidence type="ECO:0000256" key="1">
    <source>
        <dbReference type="ARBA" id="ARBA00005417"/>
    </source>
</evidence>
<feature type="domain" description="ABC transporter" evidence="6">
    <location>
        <begin position="270"/>
        <end position="509"/>
    </location>
</feature>
<dbReference type="Gene3D" id="3.40.50.300">
    <property type="entry name" value="P-loop containing nucleotide triphosphate hydrolases"/>
    <property type="match status" value="2"/>
</dbReference>
<sequence length="515" mass="55155">MTETMPATVAETTRHSAIRVRGLIARTPGRVLVDYVDLDIHAGAVTAIIGSSGSGKTTTALALMGEHRPGVALSMDCRDAEGVRFGYVPQQPSSVLNPALRIGTVLRDIERAAHSAGHRVSVPDALSRAGFPSDPKMLRRFPHQLSGGQQQRLVIAQTLLTSPTCLIMDEPTTGQDPANRAAILREITRLSEQDLTVVLLTHDLDAVHSVARHVIVMAHGQVIEAGTTGMLLTTTQAQTRALVAAHSRTGRKDTTDRTTARIIAPTTDRVTMDNITAGFRNNAVLQNFSLSIKPGECVALVGPSGCGKTTAARVLAGLHPPTAGRAFLDGRPLAGTTRRRTREQTAAIGYVFQDAKAAFDPYRTVWEQILRGPVRLRGATDREAAAAARTALEQVGLDEQITRERPSAISGGEAQRAAIARAIAAAPSMLICDEVSTGLDPVAQQRVLEILQSLTRTQDLSLLVISHDAAVVNTLADDVVDMNRWGPRDESGQSSGRSPTTYGSRMQGHFNLPYR</sequence>
<evidence type="ECO:0000256" key="5">
    <source>
        <dbReference type="SAM" id="MobiDB-lite"/>
    </source>
</evidence>
<dbReference type="EMBL" id="FOAW01000031">
    <property type="protein sequence ID" value="SEM30930.1"/>
    <property type="molecule type" value="Genomic_DNA"/>
</dbReference>
<evidence type="ECO:0000256" key="2">
    <source>
        <dbReference type="ARBA" id="ARBA00022448"/>
    </source>
</evidence>
<keyword evidence="2" id="KW-0813">Transport</keyword>
<accession>A0A1H7XAU1</accession>
<dbReference type="PANTHER" id="PTHR43776:SF7">
    <property type="entry name" value="D,D-DIPEPTIDE TRANSPORT ATP-BINDING PROTEIN DDPF-RELATED"/>
    <property type="match status" value="1"/>
</dbReference>
<dbReference type="GO" id="GO:0016887">
    <property type="term" value="F:ATP hydrolysis activity"/>
    <property type="evidence" value="ECO:0007669"/>
    <property type="project" value="InterPro"/>
</dbReference>
<evidence type="ECO:0000256" key="3">
    <source>
        <dbReference type="ARBA" id="ARBA00022741"/>
    </source>
</evidence>
<dbReference type="InterPro" id="IPR027417">
    <property type="entry name" value="P-loop_NTPase"/>
</dbReference>